<reference evidence="1" key="1">
    <citation type="submission" date="2014-09" db="EMBL/GenBank/DDBJ databases">
        <authorList>
            <person name="Magalhaes I.L.F."/>
            <person name="Oliveira U."/>
            <person name="Santos F.R."/>
            <person name="Vidigal T.H.D.A."/>
            <person name="Brescovit A.D."/>
            <person name="Santos A.J."/>
        </authorList>
    </citation>
    <scope>NUCLEOTIDE SEQUENCE</scope>
    <source>
        <tissue evidence="1">Shoot tissue taken approximately 20 cm above the soil surface</tissue>
    </source>
</reference>
<protein>
    <submittedName>
        <fullName evidence="1">Uncharacterized protein</fullName>
    </submittedName>
</protein>
<sequence length="39" mass="4635">MYLQNYYTSPSMISPFLLRNMVAYNSRNKSGMERGKWLS</sequence>
<proteinExistence type="predicted"/>
<reference evidence="1" key="2">
    <citation type="journal article" date="2015" name="Data Brief">
        <title>Shoot transcriptome of the giant reed, Arundo donax.</title>
        <authorList>
            <person name="Barrero R.A."/>
            <person name="Guerrero F.D."/>
            <person name="Moolhuijzen P."/>
            <person name="Goolsby J.A."/>
            <person name="Tidwell J."/>
            <person name="Bellgard S.E."/>
            <person name="Bellgard M.I."/>
        </authorList>
    </citation>
    <scope>NUCLEOTIDE SEQUENCE</scope>
    <source>
        <tissue evidence="1">Shoot tissue taken approximately 20 cm above the soil surface</tissue>
    </source>
</reference>
<dbReference type="AlphaFoldDB" id="A0A0A9DCW4"/>
<accession>A0A0A9DCW4</accession>
<name>A0A0A9DCW4_ARUDO</name>
<organism evidence="1">
    <name type="scientific">Arundo donax</name>
    <name type="common">Giant reed</name>
    <name type="synonym">Donax arundinaceus</name>
    <dbReference type="NCBI Taxonomy" id="35708"/>
    <lineage>
        <taxon>Eukaryota</taxon>
        <taxon>Viridiplantae</taxon>
        <taxon>Streptophyta</taxon>
        <taxon>Embryophyta</taxon>
        <taxon>Tracheophyta</taxon>
        <taxon>Spermatophyta</taxon>
        <taxon>Magnoliopsida</taxon>
        <taxon>Liliopsida</taxon>
        <taxon>Poales</taxon>
        <taxon>Poaceae</taxon>
        <taxon>PACMAD clade</taxon>
        <taxon>Arundinoideae</taxon>
        <taxon>Arundineae</taxon>
        <taxon>Arundo</taxon>
    </lineage>
</organism>
<evidence type="ECO:0000313" key="1">
    <source>
        <dbReference type="EMBL" id="JAD86439.1"/>
    </source>
</evidence>
<dbReference type="EMBL" id="GBRH01211456">
    <property type="protein sequence ID" value="JAD86439.1"/>
    <property type="molecule type" value="Transcribed_RNA"/>
</dbReference>